<comment type="subcellular location">
    <subcellularLocation>
        <location evidence="1">Cell membrane</location>
        <topology evidence="1">Multi-pass membrane protein</topology>
    </subcellularLocation>
</comment>
<dbReference type="Pfam" id="PF02361">
    <property type="entry name" value="CbiQ"/>
    <property type="match status" value="1"/>
</dbReference>
<evidence type="ECO:0000256" key="3">
    <source>
        <dbReference type="ARBA" id="ARBA00022475"/>
    </source>
</evidence>
<protein>
    <submittedName>
        <fullName evidence="8">Cobalt/nickel transport system permease protein</fullName>
    </submittedName>
</protein>
<evidence type="ECO:0000256" key="6">
    <source>
        <dbReference type="ARBA" id="ARBA00023136"/>
    </source>
</evidence>
<dbReference type="PANTHER" id="PTHR34857">
    <property type="entry name" value="SLL0384 PROTEIN"/>
    <property type="match status" value="1"/>
</dbReference>
<keyword evidence="3" id="KW-1003">Cell membrane</keyword>
<accession>A0A4V2RSE9</accession>
<dbReference type="CDD" id="cd16914">
    <property type="entry name" value="EcfT"/>
    <property type="match status" value="1"/>
</dbReference>
<dbReference type="AlphaFoldDB" id="A0A4V2RSE9"/>
<evidence type="ECO:0000313" key="9">
    <source>
        <dbReference type="Proteomes" id="UP000294832"/>
    </source>
</evidence>
<dbReference type="InterPro" id="IPR051611">
    <property type="entry name" value="ECF_transporter_component"/>
</dbReference>
<gene>
    <name evidence="8" type="ORF">EDC91_11133</name>
</gene>
<evidence type="ECO:0000256" key="5">
    <source>
        <dbReference type="ARBA" id="ARBA00022989"/>
    </source>
</evidence>
<feature type="transmembrane region" description="Helical" evidence="7">
    <location>
        <begin position="233"/>
        <end position="252"/>
    </location>
</feature>
<dbReference type="GO" id="GO:0043190">
    <property type="term" value="C:ATP-binding cassette (ABC) transporter complex"/>
    <property type="evidence" value="ECO:0007669"/>
    <property type="project" value="InterPro"/>
</dbReference>
<keyword evidence="6 7" id="KW-0472">Membrane</keyword>
<feature type="transmembrane region" description="Helical" evidence="7">
    <location>
        <begin position="105"/>
        <end position="126"/>
    </location>
</feature>
<dbReference type="InterPro" id="IPR012809">
    <property type="entry name" value="ECF_CbiQ"/>
</dbReference>
<evidence type="ECO:0000256" key="1">
    <source>
        <dbReference type="ARBA" id="ARBA00004651"/>
    </source>
</evidence>
<keyword evidence="9" id="KW-1185">Reference proteome</keyword>
<sequence>MTSFSLQHQAFEPNWFAALDPRTRLLAAVFFTLSALCLSALWPLIALLALALLLTILLGCQWRLIIKRLLAFEGFMVLVLLFLPFTVAGKPWFAIAGMEASYQGVIQALVILLRGNAVVLALLALVGSMEPVKLGYALAGLGIPEKLVQLFMMTVRYIGVLFDEHQRLRTAMKARAFVAGSNWHTWRSYGHLLGMLLVRSMERAQRISGAMRCRGFNGKFHLLTPVKWHRRDTAVLTLAVLLFLLPLEWQWWQYGF</sequence>
<reference evidence="8 9" key="1">
    <citation type="submission" date="2019-03" db="EMBL/GenBank/DDBJ databases">
        <title>Freshwater and sediment microbial communities from various areas in North America, analyzing microbe dynamics in response to fracking.</title>
        <authorList>
            <person name="Lamendella R."/>
        </authorList>
    </citation>
    <scope>NUCLEOTIDE SEQUENCE [LARGE SCALE GENOMIC DNA]</scope>
    <source>
        <strain evidence="8 9">74A</strain>
    </source>
</reference>
<comment type="caution">
    <text evidence="8">The sequence shown here is derived from an EMBL/GenBank/DDBJ whole genome shotgun (WGS) entry which is preliminary data.</text>
</comment>
<evidence type="ECO:0000313" key="8">
    <source>
        <dbReference type="EMBL" id="TCN84619.1"/>
    </source>
</evidence>
<feature type="transmembrane region" description="Helical" evidence="7">
    <location>
        <begin position="25"/>
        <end position="58"/>
    </location>
</feature>
<keyword evidence="5 7" id="KW-1133">Transmembrane helix</keyword>
<feature type="transmembrane region" description="Helical" evidence="7">
    <location>
        <begin position="70"/>
        <end position="93"/>
    </location>
</feature>
<dbReference type="OrthoDB" id="4533at2"/>
<dbReference type="Proteomes" id="UP000294832">
    <property type="component" value="Unassembled WGS sequence"/>
</dbReference>
<dbReference type="EMBL" id="SLWF01000011">
    <property type="protein sequence ID" value="TCN84619.1"/>
    <property type="molecule type" value="Genomic_DNA"/>
</dbReference>
<keyword evidence="4 7" id="KW-0812">Transmembrane</keyword>
<evidence type="ECO:0000256" key="7">
    <source>
        <dbReference type="SAM" id="Phobius"/>
    </source>
</evidence>
<proteinExistence type="inferred from homology"/>
<evidence type="ECO:0000256" key="2">
    <source>
        <dbReference type="ARBA" id="ARBA00008564"/>
    </source>
</evidence>
<evidence type="ECO:0000256" key="4">
    <source>
        <dbReference type="ARBA" id="ARBA00022692"/>
    </source>
</evidence>
<comment type="similarity">
    <text evidence="2">Belongs to the CbiQ family.</text>
</comment>
<organism evidence="8 9">
    <name type="scientific">Shewanella fodinae</name>
    <dbReference type="NCBI Taxonomy" id="552357"/>
    <lineage>
        <taxon>Bacteria</taxon>
        <taxon>Pseudomonadati</taxon>
        <taxon>Pseudomonadota</taxon>
        <taxon>Gammaproteobacteria</taxon>
        <taxon>Alteromonadales</taxon>
        <taxon>Shewanellaceae</taxon>
        <taxon>Shewanella</taxon>
    </lineage>
</organism>
<name>A0A4V2RSE9_9GAMM</name>
<dbReference type="RefSeq" id="WP_133038835.1">
    <property type="nucleotide sequence ID" value="NZ_SLWF01000011.1"/>
</dbReference>
<dbReference type="NCBIfam" id="TIGR02454">
    <property type="entry name" value="ECF_T_CbiQ"/>
    <property type="match status" value="1"/>
</dbReference>
<dbReference type="PANTHER" id="PTHR34857:SF2">
    <property type="entry name" value="SLL0384 PROTEIN"/>
    <property type="match status" value="1"/>
</dbReference>
<dbReference type="InterPro" id="IPR003339">
    <property type="entry name" value="ABC/ECF_trnsptr_transmembrane"/>
</dbReference>
<dbReference type="GO" id="GO:0006824">
    <property type="term" value="P:cobalt ion transport"/>
    <property type="evidence" value="ECO:0007669"/>
    <property type="project" value="InterPro"/>
</dbReference>